<evidence type="ECO:0000256" key="8">
    <source>
        <dbReference type="ARBA" id="ARBA00022618"/>
    </source>
</evidence>
<comment type="caution">
    <text evidence="17">The sequence shown here is derived from an EMBL/GenBank/DDBJ whole genome shotgun (WGS) entry which is preliminary data.</text>
</comment>
<dbReference type="EMBL" id="LWDF02000062">
    <property type="protein sequence ID" value="KAE8258643.1"/>
    <property type="molecule type" value="Genomic_DNA"/>
</dbReference>
<sequence>MASSSRSTMAPGGFGATVTAGGVASNLSIAEQLMQLDQAITLTLQDIDANLSAAHQTVTAKILPAVKRYGVASARTWQGAKFWMKFFEAAADVSLSGTSSGLRGDHDEDDQGVDETESDLLHEGEDISQSGYADDYDEDEDELESPAAARAPRSDMIPKKQNETPTKPSTSSRSRAAKDWSDDEDLDDDDEGDSLPPLLGMSPPRTLQFSVPQSRYLNTPAKEAARLMVDDVLRTIDGSIEPHGMGGSRLQEDSDSQSDTDSDDDVLLGPNAIPAYPATASKSSWTIGSAQASSGGSRTTGSRQGRSIEDDTLFGVRAPPASSNAGMQNPFARPPSAASRGNGSGGPSVPTYQPIESTIHGGRSLIGVDRSDTYSAPSPTPFGHGASSSKR</sequence>
<dbReference type="InterPro" id="IPR013964">
    <property type="entry name" value="DASH_Ask1"/>
</dbReference>
<dbReference type="GO" id="GO:0008608">
    <property type="term" value="P:attachment of spindle microtubules to kinetochore"/>
    <property type="evidence" value="ECO:0007669"/>
    <property type="project" value="InterPro"/>
</dbReference>
<evidence type="ECO:0000256" key="13">
    <source>
        <dbReference type="ARBA" id="ARBA00023242"/>
    </source>
</evidence>
<feature type="compositionally biased region" description="Polar residues" evidence="16">
    <location>
        <begin position="205"/>
        <end position="214"/>
    </location>
</feature>
<gene>
    <name evidence="17" type="ORF">A4X13_0g1549</name>
</gene>
<feature type="compositionally biased region" description="Acidic residues" evidence="16">
    <location>
        <begin position="107"/>
        <end position="118"/>
    </location>
</feature>
<evidence type="ECO:0000313" key="17">
    <source>
        <dbReference type="EMBL" id="KAE8258643.1"/>
    </source>
</evidence>
<feature type="compositionally biased region" description="Acidic residues" evidence="16">
    <location>
        <begin position="134"/>
        <end position="144"/>
    </location>
</feature>
<evidence type="ECO:0000256" key="16">
    <source>
        <dbReference type="SAM" id="MobiDB-lite"/>
    </source>
</evidence>
<dbReference type="AlphaFoldDB" id="A0A177TR10"/>
<dbReference type="GO" id="GO:0005874">
    <property type="term" value="C:microtubule"/>
    <property type="evidence" value="ECO:0007669"/>
    <property type="project" value="UniProtKB-KW"/>
</dbReference>
<reference evidence="17" key="1">
    <citation type="submission" date="2016-04" db="EMBL/GenBank/DDBJ databases">
        <authorList>
            <person name="Nguyen H.D."/>
            <person name="Samba Siva P."/>
            <person name="Cullis J."/>
            <person name="Levesque C.A."/>
            <person name="Hambleton S."/>
        </authorList>
    </citation>
    <scope>NUCLEOTIDE SEQUENCE</scope>
    <source>
        <strain evidence="17">DAOMC 236416</strain>
    </source>
</reference>
<evidence type="ECO:0000256" key="1">
    <source>
        <dbReference type="ARBA" id="ARBA00004123"/>
    </source>
</evidence>
<evidence type="ECO:0000256" key="12">
    <source>
        <dbReference type="ARBA" id="ARBA00023212"/>
    </source>
</evidence>
<keyword evidence="12" id="KW-0206">Cytoskeleton</keyword>
<keyword evidence="8" id="KW-0132">Cell division</keyword>
<keyword evidence="6" id="KW-0158">Chromosome</keyword>
<feature type="region of interest" description="Disordered" evidence="16">
    <location>
        <begin position="97"/>
        <end position="214"/>
    </location>
</feature>
<keyword evidence="7" id="KW-0963">Cytoplasm</keyword>
<accession>A0A177TR10</accession>
<keyword evidence="15" id="KW-0137">Centromere</keyword>
<feature type="compositionally biased region" description="Acidic residues" evidence="16">
    <location>
        <begin position="253"/>
        <end position="266"/>
    </location>
</feature>
<keyword evidence="10" id="KW-0498">Mitosis</keyword>
<dbReference type="PANTHER" id="PTHR28200">
    <property type="entry name" value="DASH COMPLEX SUBUNIT ASK1"/>
    <property type="match status" value="1"/>
</dbReference>
<evidence type="ECO:0000256" key="11">
    <source>
        <dbReference type="ARBA" id="ARBA00022838"/>
    </source>
</evidence>
<feature type="compositionally biased region" description="Low complexity" evidence="16">
    <location>
        <begin position="288"/>
        <end position="305"/>
    </location>
</feature>
<evidence type="ECO:0000256" key="6">
    <source>
        <dbReference type="ARBA" id="ARBA00022454"/>
    </source>
</evidence>
<feature type="compositionally biased region" description="Basic and acidic residues" evidence="16">
    <location>
        <begin position="152"/>
        <end position="162"/>
    </location>
</feature>
<evidence type="ECO:0000256" key="9">
    <source>
        <dbReference type="ARBA" id="ARBA00022701"/>
    </source>
</evidence>
<keyword evidence="18" id="KW-1185">Reference proteome</keyword>
<feature type="region of interest" description="Disordered" evidence="16">
    <location>
        <begin position="237"/>
        <end position="391"/>
    </location>
</feature>
<dbReference type="GO" id="GO:0072686">
    <property type="term" value="C:mitotic spindle"/>
    <property type="evidence" value="ECO:0007669"/>
    <property type="project" value="InterPro"/>
</dbReference>
<evidence type="ECO:0000256" key="14">
    <source>
        <dbReference type="ARBA" id="ARBA00023306"/>
    </source>
</evidence>
<evidence type="ECO:0000256" key="15">
    <source>
        <dbReference type="ARBA" id="ARBA00023328"/>
    </source>
</evidence>
<feature type="compositionally biased region" description="Acidic residues" evidence="16">
    <location>
        <begin position="181"/>
        <end position="193"/>
    </location>
</feature>
<proteinExistence type="inferred from homology"/>
<dbReference type="Proteomes" id="UP000077521">
    <property type="component" value="Unassembled WGS sequence"/>
</dbReference>
<dbReference type="Pfam" id="PF08655">
    <property type="entry name" value="DASH_Ask1"/>
    <property type="match status" value="1"/>
</dbReference>
<evidence type="ECO:0000256" key="7">
    <source>
        <dbReference type="ARBA" id="ARBA00022490"/>
    </source>
</evidence>
<evidence type="ECO:0000256" key="3">
    <source>
        <dbReference type="ARBA" id="ARBA00004629"/>
    </source>
</evidence>
<dbReference type="GO" id="GO:0044732">
    <property type="term" value="C:mitotic spindle pole body"/>
    <property type="evidence" value="ECO:0007669"/>
    <property type="project" value="TreeGrafter"/>
</dbReference>
<evidence type="ECO:0000256" key="4">
    <source>
        <dbReference type="ARBA" id="ARBA00010731"/>
    </source>
</evidence>
<organism evidence="17 18">
    <name type="scientific">Tilletia indica</name>
    <dbReference type="NCBI Taxonomy" id="43049"/>
    <lineage>
        <taxon>Eukaryota</taxon>
        <taxon>Fungi</taxon>
        <taxon>Dikarya</taxon>
        <taxon>Basidiomycota</taxon>
        <taxon>Ustilaginomycotina</taxon>
        <taxon>Exobasidiomycetes</taxon>
        <taxon>Tilletiales</taxon>
        <taxon>Tilletiaceae</taxon>
        <taxon>Tilletia</taxon>
    </lineage>
</organism>
<keyword evidence="11" id="KW-0995">Kinetochore</keyword>
<keyword evidence="13" id="KW-0539">Nucleus</keyword>
<comment type="similarity">
    <text evidence="4">Belongs to the DASH complex ASK1 family.</text>
</comment>
<dbReference type="GO" id="GO:0042729">
    <property type="term" value="C:DASH complex"/>
    <property type="evidence" value="ECO:0007669"/>
    <property type="project" value="InterPro"/>
</dbReference>
<keyword evidence="14" id="KW-0131">Cell cycle</keyword>
<evidence type="ECO:0000256" key="10">
    <source>
        <dbReference type="ARBA" id="ARBA00022776"/>
    </source>
</evidence>
<dbReference type="GO" id="GO:0051301">
    <property type="term" value="P:cell division"/>
    <property type="evidence" value="ECO:0007669"/>
    <property type="project" value="UniProtKB-KW"/>
</dbReference>
<evidence type="ECO:0000256" key="2">
    <source>
        <dbReference type="ARBA" id="ARBA00004186"/>
    </source>
</evidence>
<evidence type="ECO:0000256" key="5">
    <source>
        <dbReference type="ARBA" id="ARBA00014520"/>
    </source>
</evidence>
<name>A0A177TR10_9BASI</name>
<feature type="compositionally biased region" description="Low complexity" evidence="16">
    <location>
        <begin position="165"/>
        <end position="174"/>
    </location>
</feature>
<protein>
    <recommendedName>
        <fullName evidence="5">DASH complex subunit ASK1</fullName>
    </recommendedName>
</protein>
<reference evidence="17" key="2">
    <citation type="journal article" date="2019" name="IMA Fungus">
        <title>Genome sequencing and comparison of five Tilletia species to identify candidate genes for the detection of regulated species infecting wheat.</title>
        <authorList>
            <person name="Nguyen H.D.T."/>
            <person name="Sultana T."/>
            <person name="Kesanakurti P."/>
            <person name="Hambleton S."/>
        </authorList>
    </citation>
    <scope>NUCLEOTIDE SEQUENCE</scope>
    <source>
        <strain evidence="17">DAOMC 236416</strain>
    </source>
</reference>
<keyword evidence="9" id="KW-0493">Microtubule</keyword>
<evidence type="ECO:0000313" key="18">
    <source>
        <dbReference type="Proteomes" id="UP000077521"/>
    </source>
</evidence>
<comment type="subcellular location">
    <subcellularLocation>
        <location evidence="3">Chromosome</location>
        <location evidence="3">Centromere</location>
        <location evidence="3">Kinetochore</location>
    </subcellularLocation>
    <subcellularLocation>
        <location evidence="2">Cytoplasm</location>
        <location evidence="2">Cytoskeleton</location>
        <location evidence="2">Spindle</location>
    </subcellularLocation>
    <subcellularLocation>
        <location evidence="1">Nucleus</location>
    </subcellularLocation>
</comment>
<dbReference type="PANTHER" id="PTHR28200:SF1">
    <property type="entry name" value="DASH COMPLEX SUBUNIT ASK1"/>
    <property type="match status" value="1"/>
</dbReference>